<sequence length="302" mass="32016">MQWPIVTRLRLHLGPTFAGPTRQPLRLGSLSVRIGIWQWISTRRGIFGISARPGIKASPRAKKTLAASLPRPHLAPRSPRPPPPRSAVPRPRPAPTHAPFSSPAAASSRGASTHQLHQSLASSSRLELYPQVEARASEAAAADGSACTREQRSNGNRQRLGRAGAPPLIFFRSRSILAGSCPPPPVTGTSSSHPPLYRWPMGEAREGVGWSLLSACSGTSRETTTRWRGGSCCSPACGAPSSSRRTASAGAATRGSPHPAGSVLEGEQARIDRLSSLLFVPPILGKPQTLSPSLPLCMYPLI</sequence>
<evidence type="ECO:0000313" key="2">
    <source>
        <dbReference type="EMBL" id="KAK1680802.1"/>
    </source>
</evidence>
<proteinExistence type="predicted"/>
<feature type="region of interest" description="Disordered" evidence="1">
    <location>
        <begin position="139"/>
        <end position="164"/>
    </location>
</feature>
<accession>A0AAD8TFA5</accession>
<keyword evidence="3" id="KW-1185">Reference proteome</keyword>
<feature type="compositionally biased region" description="Low complexity" evidence="1">
    <location>
        <begin position="68"/>
        <end position="77"/>
    </location>
</feature>
<dbReference type="AlphaFoldDB" id="A0AAD8TFA5"/>
<feature type="compositionally biased region" description="Pro residues" evidence="1">
    <location>
        <begin position="78"/>
        <end position="96"/>
    </location>
</feature>
<feature type="compositionally biased region" description="Low complexity" evidence="1">
    <location>
        <begin position="238"/>
        <end position="257"/>
    </location>
</feature>
<feature type="region of interest" description="Disordered" evidence="1">
    <location>
        <begin position="238"/>
        <end position="262"/>
    </location>
</feature>
<dbReference type="Proteomes" id="UP001231189">
    <property type="component" value="Unassembled WGS sequence"/>
</dbReference>
<protein>
    <submittedName>
        <fullName evidence="2">Uncharacterized protein</fullName>
    </submittedName>
</protein>
<evidence type="ECO:0000256" key="1">
    <source>
        <dbReference type="SAM" id="MobiDB-lite"/>
    </source>
</evidence>
<comment type="caution">
    <text evidence="2">The sequence shown here is derived from an EMBL/GenBank/DDBJ whole genome shotgun (WGS) entry which is preliminary data.</text>
</comment>
<reference evidence="2" key="1">
    <citation type="submission" date="2023-07" db="EMBL/GenBank/DDBJ databases">
        <title>A chromosome-level genome assembly of Lolium multiflorum.</title>
        <authorList>
            <person name="Chen Y."/>
            <person name="Copetti D."/>
            <person name="Kolliker R."/>
            <person name="Studer B."/>
        </authorList>
    </citation>
    <scope>NUCLEOTIDE SEQUENCE</scope>
    <source>
        <strain evidence="2">02402/16</strain>
        <tissue evidence="2">Leaf</tissue>
    </source>
</reference>
<organism evidence="2 3">
    <name type="scientific">Lolium multiflorum</name>
    <name type="common">Italian ryegrass</name>
    <name type="synonym">Lolium perenne subsp. multiflorum</name>
    <dbReference type="NCBI Taxonomy" id="4521"/>
    <lineage>
        <taxon>Eukaryota</taxon>
        <taxon>Viridiplantae</taxon>
        <taxon>Streptophyta</taxon>
        <taxon>Embryophyta</taxon>
        <taxon>Tracheophyta</taxon>
        <taxon>Spermatophyta</taxon>
        <taxon>Magnoliopsida</taxon>
        <taxon>Liliopsida</taxon>
        <taxon>Poales</taxon>
        <taxon>Poaceae</taxon>
        <taxon>BOP clade</taxon>
        <taxon>Pooideae</taxon>
        <taxon>Poodae</taxon>
        <taxon>Poeae</taxon>
        <taxon>Poeae Chloroplast Group 2 (Poeae type)</taxon>
        <taxon>Loliodinae</taxon>
        <taxon>Loliinae</taxon>
        <taxon>Lolium</taxon>
    </lineage>
</organism>
<dbReference type="EMBL" id="JAUUTY010000002">
    <property type="protein sequence ID" value="KAK1680802.1"/>
    <property type="molecule type" value="Genomic_DNA"/>
</dbReference>
<feature type="region of interest" description="Disordered" evidence="1">
    <location>
        <begin position="57"/>
        <end position="122"/>
    </location>
</feature>
<evidence type="ECO:0000313" key="3">
    <source>
        <dbReference type="Proteomes" id="UP001231189"/>
    </source>
</evidence>
<feature type="compositionally biased region" description="Low complexity" evidence="1">
    <location>
        <begin position="97"/>
        <end position="112"/>
    </location>
</feature>
<gene>
    <name evidence="2" type="ORF">QYE76_041650</name>
</gene>
<feature type="compositionally biased region" description="Polar residues" evidence="1">
    <location>
        <begin position="113"/>
        <end position="122"/>
    </location>
</feature>
<name>A0AAD8TFA5_LOLMU</name>